<accession>A0ABR2MK95</accession>
<comment type="caution">
    <text evidence="2">The sequence shown here is derived from an EMBL/GenBank/DDBJ whole genome shotgun (WGS) entry which is preliminary data.</text>
</comment>
<protein>
    <recommendedName>
        <fullName evidence="1">G domain-containing protein</fullName>
    </recommendedName>
</protein>
<dbReference type="PANTHER" id="PTHR46434:SF3">
    <property type="entry name" value="GTP-BINDING PROTEIN BRASSINAZOLE INSENSITIVE PALE GREEN 2, CHLOROPLASTIC"/>
    <property type="match status" value="1"/>
</dbReference>
<evidence type="ECO:0000259" key="1">
    <source>
        <dbReference type="Pfam" id="PF01926"/>
    </source>
</evidence>
<dbReference type="Gene3D" id="3.40.50.300">
    <property type="entry name" value="P-loop containing nucleotide triphosphate hydrolases"/>
    <property type="match status" value="1"/>
</dbReference>
<dbReference type="InterPro" id="IPR006073">
    <property type="entry name" value="GTP-bd"/>
</dbReference>
<keyword evidence="3" id="KW-1185">Reference proteome</keyword>
<dbReference type="InterPro" id="IPR027417">
    <property type="entry name" value="P-loop_NTPase"/>
</dbReference>
<dbReference type="InterPro" id="IPR050896">
    <property type="entry name" value="Mito_lipid_metab_GTPase"/>
</dbReference>
<evidence type="ECO:0000313" key="3">
    <source>
        <dbReference type="Proteomes" id="UP001412067"/>
    </source>
</evidence>
<feature type="domain" description="G" evidence="1">
    <location>
        <begin position="22"/>
        <end position="89"/>
    </location>
</feature>
<dbReference type="Proteomes" id="UP001412067">
    <property type="component" value="Unassembled WGS sequence"/>
</dbReference>
<dbReference type="PANTHER" id="PTHR46434">
    <property type="entry name" value="GENETIC INTERACTOR OF PROHIBITINS 3, MITOCHONDRIAL"/>
    <property type="match status" value="1"/>
</dbReference>
<dbReference type="Pfam" id="PF01926">
    <property type="entry name" value="MMR_HSR1"/>
    <property type="match status" value="1"/>
</dbReference>
<reference evidence="2 3" key="1">
    <citation type="journal article" date="2022" name="Nat. Plants">
        <title>Genomes of leafy and leafless Platanthera orchids illuminate the evolution of mycoheterotrophy.</title>
        <authorList>
            <person name="Li M.H."/>
            <person name="Liu K.W."/>
            <person name="Li Z."/>
            <person name="Lu H.C."/>
            <person name="Ye Q.L."/>
            <person name="Zhang D."/>
            <person name="Wang J.Y."/>
            <person name="Li Y.F."/>
            <person name="Zhong Z.M."/>
            <person name="Liu X."/>
            <person name="Yu X."/>
            <person name="Liu D.K."/>
            <person name="Tu X.D."/>
            <person name="Liu B."/>
            <person name="Hao Y."/>
            <person name="Liao X.Y."/>
            <person name="Jiang Y.T."/>
            <person name="Sun W.H."/>
            <person name="Chen J."/>
            <person name="Chen Y.Q."/>
            <person name="Ai Y."/>
            <person name="Zhai J.W."/>
            <person name="Wu S.S."/>
            <person name="Zhou Z."/>
            <person name="Hsiao Y.Y."/>
            <person name="Wu W.L."/>
            <person name="Chen Y.Y."/>
            <person name="Lin Y.F."/>
            <person name="Hsu J.L."/>
            <person name="Li C.Y."/>
            <person name="Wang Z.W."/>
            <person name="Zhao X."/>
            <person name="Zhong W.Y."/>
            <person name="Ma X.K."/>
            <person name="Ma L."/>
            <person name="Huang J."/>
            <person name="Chen G.Z."/>
            <person name="Huang M.Z."/>
            <person name="Huang L."/>
            <person name="Peng D.H."/>
            <person name="Luo Y.B."/>
            <person name="Zou S.Q."/>
            <person name="Chen S.P."/>
            <person name="Lan S."/>
            <person name="Tsai W.C."/>
            <person name="Van de Peer Y."/>
            <person name="Liu Z.J."/>
        </authorList>
    </citation>
    <scope>NUCLEOTIDE SEQUENCE [LARGE SCALE GENOMIC DNA]</scope>
    <source>
        <strain evidence="2">Lor288</strain>
    </source>
</reference>
<evidence type="ECO:0000313" key="2">
    <source>
        <dbReference type="EMBL" id="KAK8964486.1"/>
    </source>
</evidence>
<proteinExistence type="predicted"/>
<name>A0ABR2MK95_9ASPA</name>
<dbReference type="SUPFAM" id="SSF52540">
    <property type="entry name" value="P-loop containing nucleoside triphosphate hydrolases"/>
    <property type="match status" value="1"/>
</dbReference>
<sequence length="114" mass="12624">MNKLPKLVLFATKELAGPRGNVWVIGAQNAGKSTLINTLAEKEGVKVMRLTEAAVPGTTLGILRIAGILPAKAKLYDTLGLLHPYLMTMRLNTEEQKMVELRKELQPRTFRVKV</sequence>
<organism evidence="2 3">
    <name type="scientific">Platanthera guangdongensis</name>
    <dbReference type="NCBI Taxonomy" id="2320717"/>
    <lineage>
        <taxon>Eukaryota</taxon>
        <taxon>Viridiplantae</taxon>
        <taxon>Streptophyta</taxon>
        <taxon>Embryophyta</taxon>
        <taxon>Tracheophyta</taxon>
        <taxon>Spermatophyta</taxon>
        <taxon>Magnoliopsida</taxon>
        <taxon>Liliopsida</taxon>
        <taxon>Asparagales</taxon>
        <taxon>Orchidaceae</taxon>
        <taxon>Orchidoideae</taxon>
        <taxon>Orchideae</taxon>
        <taxon>Orchidinae</taxon>
        <taxon>Platanthera</taxon>
    </lineage>
</organism>
<dbReference type="EMBL" id="JBBWWR010000007">
    <property type="protein sequence ID" value="KAK8964486.1"/>
    <property type="molecule type" value="Genomic_DNA"/>
</dbReference>
<gene>
    <name evidence="2" type="ORF">KSP40_PGU008325</name>
</gene>